<evidence type="ECO:0000313" key="2">
    <source>
        <dbReference type="Proteomes" id="UP000199126"/>
    </source>
</evidence>
<reference evidence="2" key="1">
    <citation type="submission" date="2016-10" db="EMBL/GenBank/DDBJ databases">
        <authorList>
            <person name="Varghese N."/>
            <person name="Submissions S."/>
        </authorList>
    </citation>
    <scope>NUCLEOTIDE SEQUENCE [LARGE SCALE GENOMIC DNA]</scope>
    <source>
        <strain evidence="2">CGMCC 1.10121</strain>
    </source>
</reference>
<name>A0A1H8MQI4_9EURY</name>
<dbReference type="Proteomes" id="UP000199126">
    <property type="component" value="Unassembled WGS sequence"/>
</dbReference>
<gene>
    <name evidence="1" type="ORF">SAMN04487948_10120</name>
</gene>
<accession>A0A1H8MQI4</accession>
<organism evidence="1 2">
    <name type="scientific">Halogranum amylolyticum</name>
    <dbReference type="NCBI Taxonomy" id="660520"/>
    <lineage>
        <taxon>Archaea</taxon>
        <taxon>Methanobacteriati</taxon>
        <taxon>Methanobacteriota</taxon>
        <taxon>Stenosarchaea group</taxon>
        <taxon>Halobacteria</taxon>
        <taxon>Halobacteriales</taxon>
        <taxon>Haloferacaceae</taxon>
    </lineage>
</organism>
<proteinExistence type="predicted"/>
<sequence length="103" mass="11779">MNVLFIVWNYIANGNRIGIENQVCMPCTLGDLTGLLERVVFCLPFERHWCGDSVAISDVRELSRCLLNGDLNCIRHIICAMCSISNLKCECVITRLEIENRFR</sequence>
<evidence type="ECO:0000313" key="1">
    <source>
        <dbReference type="EMBL" id="SEO19494.1"/>
    </source>
</evidence>
<dbReference type="AlphaFoldDB" id="A0A1H8MQI4"/>
<protein>
    <submittedName>
        <fullName evidence="1">Uncharacterized protein</fullName>
    </submittedName>
</protein>
<keyword evidence="2" id="KW-1185">Reference proteome</keyword>
<dbReference type="EMBL" id="FODV01000001">
    <property type="protein sequence ID" value="SEO19494.1"/>
    <property type="molecule type" value="Genomic_DNA"/>
</dbReference>